<dbReference type="EMBL" id="BHYM01000022">
    <property type="protein sequence ID" value="GCE38849.1"/>
    <property type="molecule type" value="Genomic_DNA"/>
</dbReference>
<name>A0A402C5H8_RHOWR</name>
<evidence type="ECO:0000313" key="1">
    <source>
        <dbReference type="EMBL" id="GCE38849.1"/>
    </source>
</evidence>
<dbReference type="Proteomes" id="UP000287519">
    <property type="component" value="Unassembled WGS sequence"/>
</dbReference>
<accession>A0A402C5H8</accession>
<evidence type="ECO:0000313" key="2">
    <source>
        <dbReference type="Proteomes" id="UP000287519"/>
    </source>
</evidence>
<comment type="caution">
    <text evidence="1">The sequence shown here is derived from an EMBL/GenBank/DDBJ whole genome shotgun (WGS) entry which is preliminary data.</text>
</comment>
<proteinExistence type="predicted"/>
<gene>
    <name evidence="1" type="ORF">Rhow_002373</name>
</gene>
<reference evidence="1 2" key="1">
    <citation type="submission" date="2018-11" db="EMBL/GenBank/DDBJ databases">
        <title>Microbial catabolism of amino acid.</title>
        <authorList>
            <person name="Hibi M."/>
            <person name="Ogawa J."/>
        </authorList>
    </citation>
    <scope>NUCLEOTIDE SEQUENCE [LARGE SCALE GENOMIC DNA]</scope>
    <source>
        <strain evidence="1 2">C31-06</strain>
    </source>
</reference>
<protein>
    <submittedName>
        <fullName evidence="1">Mobile element protein</fullName>
    </submittedName>
</protein>
<dbReference type="AlphaFoldDB" id="A0A402C5H8"/>
<keyword evidence="2" id="KW-1185">Reference proteome</keyword>
<sequence length="212" mass="24169">MYPKAVAKIVDHMDELLYKYPAEHWVHLRTTSPMNLLSRRCDSGRRSPRAPVHVRLNLPWPTIRSTPIRLADVRSNAPHLVAVVRAVAVFHKGKQLRRPTDIASTPYRSSPRTPDRRRLKLANPQVLRISTMFRLDEFGPLNLQPHPGLALGAARRQAQIPTVSRPAQSRNLQPAAWVRHLFAAYDLASEVYGPRQADQYEDEFSRVLPLLS</sequence>
<organism evidence="1 2">
    <name type="scientific">Rhodococcus wratislaviensis</name>
    <name type="common">Tsukamurella wratislaviensis</name>
    <dbReference type="NCBI Taxonomy" id="44752"/>
    <lineage>
        <taxon>Bacteria</taxon>
        <taxon>Bacillati</taxon>
        <taxon>Actinomycetota</taxon>
        <taxon>Actinomycetes</taxon>
        <taxon>Mycobacteriales</taxon>
        <taxon>Nocardiaceae</taxon>
        <taxon>Rhodococcus</taxon>
    </lineage>
</organism>